<dbReference type="PROSITE" id="PS50923">
    <property type="entry name" value="SUSHI"/>
    <property type="match status" value="7"/>
</dbReference>
<keyword evidence="2 6" id="KW-0732">Signal</keyword>
<feature type="disulfide bond" evidence="5">
    <location>
        <begin position="424"/>
        <end position="451"/>
    </location>
</feature>
<dbReference type="Pfam" id="PF00084">
    <property type="entry name" value="Sushi"/>
    <property type="match status" value="7"/>
</dbReference>
<keyword evidence="4 5" id="KW-1015">Disulfide bond</keyword>
<evidence type="ECO:0000313" key="9">
    <source>
        <dbReference type="Proteomes" id="UP001488805"/>
    </source>
</evidence>
<dbReference type="FunFam" id="2.10.70.10:FF:000014">
    <property type="entry name" value="Membrane cofactor protein"/>
    <property type="match status" value="1"/>
</dbReference>
<keyword evidence="3" id="KW-0677">Repeat</keyword>
<sequence>MRNVPWIVLVSSFAFLASAQVPKTCSAPPEYPNTILVKKYATMQKFSSGEKVYYECAEDFSPYRGSRAAQCDGGEWTQLTLKCEKKSCGNAGDLPNGEFQYEGNSFVGAKVYAKCKEGYTLKGFDYMICKKSGWTGELPSCVEGEATCSTPAVADSVTSTGDASVYRVGDYVAFTCSRGFQLDGAQQITCGPGGLWQPQPPRCLPSPDEETGGCGVPVTTRDSKANLADRYFTMTSFARGDKVHYVCDLGYVASGGSRYRSCVGGKWTPLRLKCERKSCGSAGEILNGLFTYTGVEFGDTATAVCNEGHHLVGQATRNCLNKGWDGRVPACEVVVCAEPPGGTNAEMTGPHEQSHTYRTEIRYHCRVGTLIGQRNIWCTEDGTWSDPPPTCKEITCPDPNVPNGYWTGAQSKRYQDRDTISIKCIPGYTKTGPSTVTCGGDGRWSPGLPTCTRRRYNRRG</sequence>
<dbReference type="Proteomes" id="UP001488805">
    <property type="component" value="Unassembled WGS sequence"/>
</dbReference>
<dbReference type="InterPro" id="IPR000436">
    <property type="entry name" value="Sushi_SCR_CCP_dom"/>
</dbReference>
<feature type="domain" description="Sushi" evidence="7">
    <location>
        <begin position="86"/>
        <end position="143"/>
    </location>
</feature>
<reference evidence="8 9" key="1">
    <citation type="journal article" date="2024" name="Genome Biol. Evol.">
        <title>Chromosome-level genome assembly of the viviparous eelpout Zoarces viviparus.</title>
        <authorList>
            <person name="Fuhrmann N."/>
            <person name="Brasseur M.V."/>
            <person name="Bakowski C.E."/>
            <person name="Podsiadlowski L."/>
            <person name="Prost S."/>
            <person name="Krehenwinkel H."/>
            <person name="Mayer C."/>
        </authorList>
    </citation>
    <scope>NUCLEOTIDE SEQUENCE [LARGE SCALE GENOMIC DNA]</scope>
    <source>
        <strain evidence="8">NO-MEL_2022_Ind0_liver</strain>
    </source>
</reference>
<dbReference type="InterPro" id="IPR035976">
    <property type="entry name" value="Sushi/SCR/CCP_sf"/>
</dbReference>
<keyword evidence="9" id="KW-1185">Reference proteome</keyword>
<evidence type="ECO:0000259" key="7">
    <source>
        <dbReference type="PROSITE" id="PS50923"/>
    </source>
</evidence>
<dbReference type="PANTHER" id="PTHR45656:SF4">
    <property type="entry name" value="PROTEIN CBR-CLEC-78"/>
    <property type="match status" value="1"/>
</dbReference>
<dbReference type="SMART" id="SM00032">
    <property type="entry name" value="CCP"/>
    <property type="match status" value="7"/>
</dbReference>
<name>A0AAW1DX53_ZOAVI</name>
<feature type="disulfide bond" evidence="5">
    <location>
        <begin position="176"/>
        <end position="203"/>
    </location>
</feature>
<evidence type="ECO:0000256" key="4">
    <source>
        <dbReference type="ARBA" id="ARBA00023157"/>
    </source>
</evidence>
<feature type="domain" description="Sushi" evidence="7">
    <location>
        <begin position="277"/>
        <end position="333"/>
    </location>
</feature>
<feature type="domain" description="Sushi" evidence="7">
    <location>
        <begin position="334"/>
        <end position="393"/>
    </location>
</feature>
<accession>A0AAW1DX53</accession>
<dbReference type="InterPro" id="IPR051277">
    <property type="entry name" value="SEZ6_CSMD_C4BPB_Regulators"/>
</dbReference>
<dbReference type="Gene3D" id="2.10.70.10">
    <property type="entry name" value="Complement Module, domain 1"/>
    <property type="match status" value="7"/>
</dbReference>
<evidence type="ECO:0000256" key="2">
    <source>
        <dbReference type="ARBA" id="ARBA00022729"/>
    </source>
</evidence>
<feature type="disulfide bond" evidence="5">
    <location>
        <begin position="247"/>
        <end position="274"/>
    </location>
</feature>
<feature type="signal peptide" evidence="6">
    <location>
        <begin position="1"/>
        <end position="19"/>
    </location>
</feature>
<feature type="domain" description="Sushi" evidence="7">
    <location>
        <begin position="212"/>
        <end position="276"/>
    </location>
</feature>
<evidence type="ECO:0000256" key="3">
    <source>
        <dbReference type="ARBA" id="ARBA00022737"/>
    </source>
</evidence>
<proteinExistence type="predicted"/>
<feature type="domain" description="Sushi" evidence="7">
    <location>
        <begin position="394"/>
        <end position="453"/>
    </location>
</feature>
<evidence type="ECO:0000313" key="8">
    <source>
        <dbReference type="EMBL" id="KAK9514939.1"/>
    </source>
</evidence>
<feature type="domain" description="Sushi" evidence="7">
    <location>
        <begin position="146"/>
        <end position="205"/>
    </location>
</feature>
<comment type="caution">
    <text evidence="5">Lacks conserved residue(s) required for the propagation of feature annotation.</text>
</comment>
<organism evidence="8 9">
    <name type="scientific">Zoarces viviparus</name>
    <name type="common">Viviparous eelpout</name>
    <name type="synonym">Blennius viviparus</name>
    <dbReference type="NCBI Taxonomy" id="48416"/>
    <lineage>
        <taxon>Eukaryota</taxon>
        <taxon>Metazoa</taxon>
        <taxon>Chordata</taxon>
        <taxon>Craniata</taxon>
        <taxon>Vertebrata</taxon>
        <taxon>Euteleostomi</taxon>
        <taxon>Actinopterygii</taxon>
        <taxon>Neopterygii</taxon>
        <taxon>Teleostei</taxon>
        <taxon>Neoteleostei</taxon>
        <taxon>Acanthomorphata</taxon>
        <taxon>Eupercaria</taxon>
        <taxon>Perciformes</taxon>
        <taxon>Cottioidei</taxon>
        <taxon>Zoarcales</taxon>
        <taxon>Zoarcidae</taxon>
        <taxon>Zoarcinae</taxon>
        <taxon>Zoarces</taxon>
    </lineage>
</organism>
<comment type="caution">
    <text evidence="8">The sequence shown here is derived from an EMBL/GenBank/DDBJ whole genome shotgun (WGS) entry which is preliminary data.</text>
</comment>
<dbReference type="PANTHER" id="PTHR45656">
    <property type="entry name" value="PROTEIN CBR-CLEC-78"/>
    <property type="match status" value="1"/>
</dbReference>
<protein>
    <recommendedName>
        <fullName evidence="7">Sushi domain-containing protein</fullName>
    </recommendedName>
</protein>
<dbReference type="SUPFAM" id="SSF57535">
    <property type="entry name" value="Complement control module/SCR domain"/>
    <property type="match status" value="7"/>
</dbReference>
<evidence type="ECO:0000256" key="6">
    <source>
        <dbReference type="SAM" id="SignalP"/>
    </source>
</evidence>
<evidence type="ECO:0000256" key="1">
    <source>
        <dbReference type="ARBA" id="ARBA00022659"/>
    </source>
</evidence>
<feature type="chain" id="PRO_5043810864" description="Sushi domain-containing protein" evidence="6">
    <location>
        <begin position="20"/>
        <end position="460"/>
    </location>
</feature>
<dbReference type="AlphaFoldDB" id="A0AAW1DX53"/>
<gene>
    <name evidence="8" type="ORF">VZT92_025620</name>
</gene>
<dbReference type="CDD" id="cd00033">
    <property type="entry name" value="CCP"/>
    <property type="match status" value="7"/>
</dbReference>
<evidence type="ECO:0000256" key="5">
    <source>
        <dbReference type="PROSITE-ProRule" id="PRU00302"/>
    </source>
</evidence>
<keyword evidence="1 5" id="KW-0768">Sushi</keyword>
<dbReference type="EMBL" id="JBCEZU010000586">
    <property type="protein sequence ID" value="KAK9514939.1"/>
    <property type="molecule type" value="Genomic_DNA"/>
</dbReference>
<feature type="disulfide bond" evidence="5">
    <location>
        <begin position="56"/>
        <end position="83"/>
    </location>
</feature>
<feature type="domain" description="Sushi" evidence="7">
    <location>
        <begin position="23"/>
        <end position="85"/>
    </location>
</feature>